<accession>A0ABS5PVC7</accession>
<evidence type="ECO:0000313" key="3">
    <source>
        <dbReference type="EMBL" id="MBS7528454.1"/>
    </source>
</evidence>
<feature type="transmembrane region" description="Helical" evidence="1">
    <location>
        <begin position="38"/>
        <end position="55"/>
    </location>
</feature>
<organism evidence="3 4">
    <name type="scientific">Fusibacter paucivorans</name>
    <dbReference type="NCBI Taxonomy" id="76009"/>
    <lineage>
        <taxon>Bacteria</taxon>
        <taxon>Bacillati</taxon>
        <taxon>Bacillota</taxon>
        <taxon>Clostridia</taxon>
        <taxon>Eubacteriales</taxon>
        <taxon>Eubacteriales Family XII. Incertae Sedis</taxon>
        <taxon>Fusibacter</taxon>
    </lineage>
</organism>
<dbReference type="RefSeq" id="WP_213238312.1">
    <property type="nucleotide sequence ID" value="NZ_JAHBCL010000041.1"/>
</dbReference>
<dbReference type="Pfam" id="PF17159">
    <property type="entry name" value="MASE3"/>
    <property type="match status" value="1"/>
</dbReference>
<reference evidence="3 4" key="1">
    <citation type="submission" date="2021-05" db="EMBL/GenBank/DDBJ databases">
        <title>Fusibacter ferrireducens sp. nov., an anaerobic, sulfur- and Fe-reducing bacterium isolated from the mangrove sediment.</title>
        <authorList>
            <person name="Qiu D."/>
        </authorList>
    </citation>
    <scope>NUCLEOTIDE SEQUENCE [LARGE SCALE GENOMIC DNA]</scope>
    <source>
        <strain evidence="3 4">DSM 12116</strain>
    </source>
</reference>
<dbReference type="EMBL" id="JAHBCL010000041">
    <property type="protein sequence ID" value="MBS7528454.1"/>
    <property type="molecule type" value="Genomic_DNA"/>
</dbReference>
<evidence type="ECO:0000256" key="1">
    <source>
        <dbReference type="SAM" id="Phobius"/>
    </source>
</evidence>
<dbReference type="Proteomes" id="UP000746471">
    <property type="component" value="Unassembled WGS sequence"/>
</dbReference>
<sequence>MNKKIIKITNLLLTIAIFIGLYSISLNNYLLFHSVAEIFSICIAFSIFIITWNAIQFIENNFLILIGIAYFFIGSLDLLHTLSYKGMNIFRSCKIFCVK</sequence>
<keyword evidence="1" id="KW-1133">Transmembrane helix</keyword>
<comment type="caution">
    <text evidence="3">The sequence shown here is derived from an EMBL/GenBank/DDBJ whole genome shotgun (WGS) entry which is preliminary data.</text>
</comment>
<proteinExistence type="predicted"/>
<protein>
    <recommendedName>
        <fullName evidence="2">Membrane-associated sensor domain-containing protein</fullName>
    </recommendedName>
</protein>
<keyword evidence="1" id="KW-0812">Transmembrane</keyword>
<dbReference type="InterPro" id="IPR033425">
    <property type="entry name" value="MASE3"/>
</dbReference>
<feature type="transmembrane region" description="Helical" evidence="1">
    <location>
        <begin position="12"/>
        <end position="32"/>
    </location>
</feature>
<keyword evidence="1" id="KW-0472">Membrane</keyword>
<evidence type="ECO:0000259" key="2">
    <source>
        <dbReference type="Pfam" id="PF17159"/>
    </source>
</evidence>
<feature type="domain" description="Membrane-associated sensor" evidence="2">
    <location>
        <begin position="24"/>
        <end position="91"/>
    </location>
</feature>
<keyword evidence="4" id="KW-1185">Reference proteome</keyword>
<evidence type="ECO:0000313" key="4">
    <source>
        <dbReference type="Proteomes" id="UP000746471"/>
    </source>
</evidence>
<gene>
    <name evidence="3" type="ORF">KHM83_17340</name>
</gene>
<feature type="transmembrane region" description="Helical" evidence="1">
    <location>
        <begin position="62"/>
        <end position="82"/>
    </location>
</feature>
<name>A0ABS5PVC7_9FIRM</name>